<dbReference type="Gene3D" id="3.30.1490.70">
    <property type="match status" value="1"/>
</dbReference>
<evidence type="ECO:0000313" key="4">
    <source>
        <dbReference type="EMBL" id="PWJ86919.1"/>
    </source>
</evidence>
<comment type="caution">
    <text evidence="4">The sequence shown here is derived from an EMBL/GenBank/DDBJ whole genome shotgun (WGS) entry which is preliminary data.</text>
</comment>
<dbReference type="InterPro" id="IPR012310">
    <property type="entry name" value="DNA_ligase_ATP-dep_cent"/>
</dbReference>
<dbReference type="Gene3D" id="3.30.470.30">
    <property type="entry name" value="DNA ligase/mRNA capping enzyme"/>
    <property type="match status" value="1"/>
</dbReference>
<evidence type="ECO:0000259" key="3">
    <source>
        <dbReference type="PROSITE" id="PS50160"/>
    </source>
</evidence>
<evidence type="ECO:0000313" key="5">
    <source>
        <dbReference type="Proteomes" id="UP000245631"/>
    </source>
</evidence>
<evidence type="ECO:0000256" key="2">
    <source>
        <dbReference type="ARBA" id="ARBA00022598"/>
    </source>
</evidence>
<comment type="similarity">
    <text evidence="1">Belongs to the ATP-dependent DNA ligase family.</text>
</comment>
<dbReference type="GO" id="GO:0005524">
    <property type="term" value="F:ATP binding"/>
    <property type="evidence" value="ECO:0007669"/>
    <property type="project" value="InterPro"/>
</dbReference>
<protein>
    <submittedName>
        <fullName evidence="4">ATP dependent DNA ligase-like protein</fullName>
    </submittedName>
</protein>
<dbReference type="PROSITE" id="PS50160">
    <property type="entry name" value="DNA_LIGASE_A3"/>
    <property type="match status" value="1"/>
</dbReference>
<dbReference type="EMBL" id="QGGH01000020">
    <property type="protein sequence ID" value="PWJ86919.1"/>
    <property type="molecule type" value="Genomic_DNA"/>
</dbReference>
<dbReference type="SUPFAM" id="SSF56091">
    <property type="entry name" value="DNA ligase/mRNA capping enzyme, catalytic domain"/>
    <property type="match status" value="1"/>
</dbReference>
<dbReference type="PANTHER" id="PTHR45674:SF4">
    <property type="entry name" value="DNA LIGASE 1"/>
    <property type="match status" value="1"/>
</dbReference>
<name>A0A8E2W8K7_RHILI</name>
<dbReference type="GO" id="GO:0003910">
    <property type="term" value="F:DNA ligase (ATP) activity"/>
    <property type="evidence" value="ECO:0007669"/>
    <property type="project" value="InterPro"/>
</dbReference>
<proteinExistence type="inferred from homology"/>
<gene>
    <name evidence="4" type="ORF">C8D77_12017</name>
</gene>
<dbReference type="Proteomes" id="UP000245631">
    <property type="component" value="Unassembled WGS sequence"/>
</dbReference>
<accession>A0A8E2W8K7</accession>
<feature type="domain" description="ATP-dependent DNA ligase family profile" evidence="3">
    <location>
        <begin position="107"/>
        <end position="188"/>
    </location>
</feature>
<dbReference type="PANTHER" id="PTHR45674">
    <property type="entry name" value="DNA LIGASE 1/3 FAMILY MEMBER"/>
    <property type="match status" value="1"/>
</dbReference>
<dbReference type="GO" id="GO:0006281">
    <property type="term" value="P:DNA repair"/>
    <property type="evidence" value="ECO:0007669"/>
    <property type="project" value="InterPro"/>
</dbReference>
<keyword evidence="2 4" id="KW-0436">Ligase</keyword>
<sequence length="287" mass="32647">MRLKFIKPMEPDLVDTPPQGGEWLHEIKFDGYRTQLIKDEDGIRLITKNGYDWTSRYIHLAEEAEAIEAQSFIIDGEAITVNEAGLSDFHALQSAMTRRKPSRDLYLVAFDVLHLNGHDLRNVPVDDRRKILQEMIPLVGRIQFSKAMPGTGDAVYCLADKAGLEGMVSKRKDSTYRSGPTMNWRKIKCYTEKEMDIIGVQRETGKPAMVLMADKGLYAGGAFVTFKADMRQRLWDRVQGKVGGPVPIGLKNDKVEWLKPGLVGRVRFLKGEDKLRHAKLLDFRDKR</sequence>
<reference evidence="4 5" key="1">
    <citation type="submission" date="2018-05" db="EMBL/GenBank/DDBJ databases">
        <title>Genomic Encyclopedia of Type Strains, Phase IV (KMG-IV): sequencing the most valuable type-strain genomes for metagenomic binning, comparative biology and taxonomic classification.</title>
        <authorList>
            <person name="Goeker M."/>
        </authorList>
    </citation>
    <scope>NUCLEOTIDE SEQUENCE [LARGE SCALE GENOMIC DNA]</scope>
    <source>
        <strain evidence="4 5">DSM 2626</strain>
    </source>
</reference>
<dbReference type="AlphaFoldDB" id="A0A8E2W8K7"/>
<evidence type="ECO:0000256" key="1">
    <source>
        <dbReference type="ARBA" id="ARBA00007572"/>
    </source>
</evidence>
<dbReference type="RefSeq" id="WP_109671808.1">
    <property type="nucleotide sequence ID" value="NZ_QGGH01000020.1"/>
</dbReference>
<dbReference type="GeneID" id="61055957"/>
<organism evidence="4 5">
    <name type="scientific">Rhizobium loti</name>
    <name type="common">Mesorhizobium loti</name>
    <dbReference type="NCBI Taxonomy" id="381"/>
    <lineage>
        <taxon>Bacteria</taxon>
        <taxon>Pseudomonadati</taxon>
        <taxon>Pseudomonadota</taxon>
        <taxon>Alphaproteobacteria</taxon>
        <taxon>Hyphomicrobiales</taxon>
        <taxon>Phyllobacteriaceae</taxon>
        <taxon>Mesorhizobium</taxon>
    </lineage>
</organism>
<dbReference type="InterPro" id="IPR050191">
    <property type="entry name" value="ATP-dep_DNA_ligase"/>
</dbReference>
<dbReference type="Pfam" id="PF01068">
    <property type="entry name" value="DNA_ligase_A_M"/>
    <property type="match status" value="1"/>
</dbReference>
<dbReference type="CDD" id="cd07906">
    <property type="entry name" value="Adenylation_DNA_ligase_LigD_LigC"/>
    <property type="match status" value="1"/>
</dbReference>
<dbReference type="GO" id="GO:0006310">
    <property type="term" value="P:DNA recombination"/>
    <property type="evidence" value="ECO:0007669"/>
    <property type="project" value="InterPro"/>
</dbReference>